<dbReference type="InterPro" id="IPR045093">
    <property type="entry name" value="Cullin"/>
</dbReference>
<protein>
    <recommendedName>
        <fullName evidence="2">Cullin N-terminal domain-containing protein</fullName>
    </recommendedName>
</protein>
<feature type="region of interest" description="Disordered" evidence="1">
    <location>
        <begin position="1"/>
        <end position="63"/>
    </location>
</feature>
<gene>
    <name evidence="3" type="ORF">GUJ93_ZPchr0003g17872</name>
</gene>
<proteinExistence type="predicted"/>
<reference evidence="3" key="2">
    <citation type="submission" date="2021-02" db="EMBL/GenBank/DDBJ databases">
        <authorList>
            <person name="Kimball J.A."/>
            <person name="Haas M.W."/>
            <person name="Macchietto M."/>
            <person name="Kono T."/>
            <person name="Duquette J."/>
            <person name="Shao M."/>
        </authorList>
    </citation>
    <scope>NUCLEOTIDE SEQUENCE</scope>
    <source>
        <tissue evidence="3">Fresh leaf tissue</tissue>
    </source>
</reference>
<accession>A0A8J5S667</accession>
<evidence type="ECO:0000259" key="2">
    <source>
        <dbReference type="Pfam" id="PF00888"/>
    </source>
</evidence>
<evidence type="ECO:0000256" key="1">
    <source>
        <dbReference type="SAM" id="MobiDB-lite"/>
    </source>
</evidence>
<comment type="caution">
    <text evidence="3">The sequence shown here is derived from an EMBL/GenBank/DDBJ whole genome shotgun (WGS) entry which is preliminary data.</text>
</comment>
<feature type="domain" description="Cullin N-terminal" evidence="2">
    <location>
        <begin position="128"/>
        <end position="268"/>
    </location>
</feature>
<reference evidence="3" key="1">
    <citation type="journal article" date="2021" name="bioRxiv">
        <title>Whole Genome Assembly and Annotation of Northern Wild Rice, Zizania palustris L., Supports a Whole Genome Duplication in the Zizania Genus.</title>
        <authorList>
            <person name="Haas M."/>
            <person name="Kono T."/>
            <person name="Macchietto M."/>
            <person name="Millas R."/>
            <person name="McGilp L."/>
            <person name="Shao M."/>
            <person name="Duquette J."/>
            <person name="Hirsch C.N."/>
            <person name="Kimball J."/>
        </authorList>
    </citation>
    <scope>NUCLEOTIDE SEQUENCE</scope>
    <source>
        <tissue evidence="3">Fresh leaf tissue</tissue>
    </source>
</reference>
<dbReference type="AlphaFoldDB" id="A0A8J5S667"/>
<dbReference type="FunFam" id="1.20.1310.10:FF:000030">
    <property type="entry name" value="Cullin-4"/>
    <property type="match status" value="1"/>
</dbReference>
<feature type="compositionally biased region" description="Low complexity" evidence="1">
    <location>
        <begin position="14"/>
        <end position="26"/>
    </location>
</feature>
<organism evidence="3 4">
    <name type="scientific">Zizania palustris</name>
    <name type="common">Northern wild rice</name>
    <dbReference type="NCBI Taxonomy" id="103762"/>
    <lineage>
        <taxon>Eukaryota</taxon>
        <taxon>Viridiplantae</taxon>
        <taxon>Streptophyta</taxon>
        <taxon>Embryophyta</taxon>
        <taxon>Tracheophyta</taxon>
        <taxon>Spermatophyta</taxon>
        <taxon>Magnoliopsida</taxon>
        <taxon>Liliopsida</taxon>
        <taxon>Poales</taxon>
        <taxon>Poaceae</taxon>
        <taxon>BOP clade</taxon>
        <taxon>Oryzoideae</taxon>
        <taxon>Oryzeae</taxon>
        <taxon>Zizaniinae</taxon>
        <taxon>Zizania</taxon>
    </lineage>
</organism>
<dbReference type="EMBL" id="JAAALK010000286">
    <property type="protein sequence ID" value="KAG8061152.1"/>
    <property type="molecule type" value="Genomic_DNA"/>
</dbReference>
<evidence type="ECO:0000313" key="3">
    <source>
        <dbReference type="EMBL" id="KAG8061152.1"/>
    </source>
</evidence>
<sequence length="334" mass="36233">MSHPHATAPKRPLSSTSPSPTSPATSHMKKAKIPASSSTPAPTEKNGLHVDPSVATQSGGRTNGEEDAEMVLADQDELPAPSASAPSGVAANLFRKKATLPQPPVTRKPLRIKIGQPKLPTNFEEDTWAILKDAITAIFLKKKLSCDVEKLYQAAGDLCLHKLGANLYERLKKECEIHISAKISALVGQSPDLVVFLSLVQRTWQDFCDQMLIIRGIALLLDVKYVKNVANICSVWDMGLKLLRKHLSLSPEIEHKTVTGLLRLIESESVRPYLSSLATGDILVSDFQGASAAKMSGQSVPDDNIGKNNDDPITTIINRLNAIEDMRLLIPLAD</sequence>
<dbReference type="OrthoDB" id="683643at2759"/>
<keyword evidence="4" id="KW-1185">Reference proteome</keyword>
<dbReference type="Pfam" id="PF00888">
    <property type="entry name" value="Cullin"/>
    <property type="match status" value="1"/>
</dbReference>
<dbReference type="Proteomes" id="UP000729402">
    <property type="component" value="Unassembled WGS sequence"/>
</dbReference>
<evidence type="ECO:0000313" key="4">
    <source>
        <dbReference type="Proteomes" id="UP000729402"/>
    </source>
</evidence>
<dbReference type="GO" id="GO:0006511">
    <property type="term" value="P:ubiquitin-dependent protein catabolic process"/>
    <property type="evidence" value="ECO:0007669"/>
    <property type="project" value="InterPro"/>
</dbReference>
<name>A0A8J5S667_ZIZPA</name>
<dbReference type="InterPro" id="IPR001373">
    <property type="entry name" value="Cullin_N"/>
</dbReference>
<dbReference type="PANTHER" id="PTHR11932">
    <property type="entry name" value="CULLIN"/>
    <property type="match status" value="1"/>
</dbReference>
<dbReference type="GO" id="GO:0031625">
    <property type="term" value="F:ubiquitin protein ligase binding"/>
    <property type="evidence" value="ECO:0007669"/>
    <property type="project" value="InterPro"/>
</dbReference>